<protein>
    <submittedName>
        <fullName evidence="1">Uncharacterized protein</fullName>
    </submittedName>
</protein>
<reference evidence="1" key="1">
    <citation type="journal article" date="2020" name="Stud. Mycol.">
        <title>101 Dothideomycetes genomes: a test case for predicting lifestyles and emergence of pathogens.</title>
        <authorList>
            <person name="Haridas S."/>
            <person name="Albert R."/>
            <person name="Binder M."/>
            <person name="Bloem J."/>
            <person name="Labutti K."/>
            <person name="Salamov A."/>
            <person name="Andreopoulos B."/>
            <person name="Baker S."/>
            <person name="Barry K."/>
            <person name="Bills G."/>
            <person name="Bluhm B."/>
            <person name="Cannon C."/>
            <person name="Castanera R."/>
            <person name="Culley D."/>
            <person name="Daum C."/>
            <person name="Ezra D."/>
            <person name="Gonzalez J."/>
            <person name="Henrissat B."/>
            <person name="Kuo A."/>
            <person name="Liang C."/>
            <person name="Lipzen A."/>
            <person name="Lutzoni F."/>
            <person name="Magnuson J."/>
            <person name="Mondo S."/>
            <person name="Nolan M."/>
            <person name="Ohm R."/>
            <person name="Pangilinan J."/>
            <person name="Park H.-J."/>
            <person name="Ramirez L."/>
            <person name="Alfaro M."/>
            <person name="Sun H."/>
            <person name="Tritt A."/>
            <person name="Yoshinaga Y."/>
            <person name="Zwiers L.-H."/>
            <person name="Turgeon B."/>
            <person name="Goodwin S."/>
            <person name="Spatafora J."/>
            <person name="Crous P."/>
            <person name="Grigoriev I."/>
        </authorList>
    </citation>
    <scope>NUCLEOTIDE SEQUENCE</scope>
    <source>
        <strain evidence="1">CBS 525.71</strain>
    </source>
</reference>
<evidence type="ECO:0000313" key="2">
    <source>
        <dbReference type="Proteomes" id="UP000799754"/>
    </source>
</evidence>
<name>A0ACB6SCA2_9PLEO</name>
<evidence type="ECO:0000313" key="1">
    <source>
        <dbReference type="EMBL" id="KAF2630968.1"/>
    </source>
</evidence>
<gene>
    <name evidence="1" type="ORF">BU25DRAFT_221548</name>
</gene>
<accession>A0ACB6SCA2</accession>
<keyword evidence="2" id="KW-1185">Reference proteome</keyword>
<dbReference type="EMBL" id="MU006705">
    <property type="protein sequence ID" value="KAF2630968.1"/>
    <property type="molecule type" value="Genomic_DNA"/>
</dbReference>
<dbReference type="Proteomes" id="UP000799754">
    <property type="component" value="Unassembled WGS sequence"/>
</dbReference>
<sequence length="136" mass="15688">MPNDEMLPRRLPSGFAGCLLAHAGGFRCRRNNAVCCKLDAPKWNARYLSLYCAGWRLFLHSLRLVRAKSGFADELWVPSSWMLAEYCQHPARERSRSCCTWLSHLLPFCRARDERPRGFPPGWTVNGVKTGRWLHL</sequence>
<proteinExistence type="predicted"/>
<comment type="caution">
    <text evidence="1">The sequence shown here is derived from an EMBL/GenBank/DDBJ whole genome shotgun (WGS) entry which is preliminary data.</text>
</comment>
<organism evidence="1 2">
    <name type="scientific">Macroventuria anomochaeta</name>
    <dbReference type="NCBI Taxonomy" id="301207"/>
    <lineage>
        <taxon>Eukaryota</taxon>
        <taxon>Fungi</taxon>
        <taxon>Dikarya</taxon>
        <taxon>Ascomycota</taxon>
        <taxon>Pezizomycotina</taxon>
        <taxon>Dothideomycetes</taxon>
        <taxon>Pleosporomycetidae</taxon>
        <taxon>Pleosporales</taxon>
        <taxon>Pleosporineae</taxon>
        <taxon>Didymellaceae</taxon>
        <taxon>Macroventuria</taxon>
    </lineage>
</organism>